<organism evidence="1">
    <name type="scientific">marine sediment metagenome</name>
    <dbReference type="NCBI Taxonomy" id="412755"/>
    <lineage>
        <taxon>unclassified sequences</taxon>
        <taxon>metagenomes</taxon>
        <taxon>ecological metagenomes</taxon>
    </lineage>
</organism>
<reference evidence="1" key="1">
    <citation type="journal article" date="2015" name="Nature">
        <title>Complex archaea that bridge the gap between prokaryotes and eukaryotes.</title>
        <authorList>
            <person name="Spang A."/>
            <person name="Saw J.H."/>
            <person name="Jorgensen S.L."/>
            <person name="Zaremba-Niedzwiedzka K."/>
            <person name="Martijn J."/>
            <person name="Lind A.E."/>
            <person name="van Eijk R."/>
            <person name="Schleper C."/>
            <person name="Guy L."/>
            <person name="Ettema T.J."/>
        </authorList>
    </citation>
    <scope>NUCLEOTIDE SEQUENCE</scope>
</reference>
<sequence>ELNGGETFHQLQSRAVQSLKTIVEANRDKKIILVSHGMFIRSLLVFIENRPLKDFWNTPAIHNCSQSIVEERNSGYKIIMYADLYNWNLV</sequence>
<dbReference type="Gene3D" id="3.40.50.1240">
    <property type="entry name" value="Phosphoglycerate mutase-like"/>
    <property type="match status" value="1"/>
</dbReference>
<dbReference type="InterPro" id="IPR013078">
    <property type="entry name" value="His_Pase_superF_clade-1"/>
</dbReference>
<feature type="non-terminal residue" evidence="1">
    <location>
        <position position="1"/>
    </location>
</feature>
<accession>A0A0F9D4V0</accession>
<protein>
    <recommendedName>
        <fullName evidence="2">Histidine phosphatase family protein</fullName>
    </recommendedName>
</protein>
<name>A0A0F9D4V0_9ZZZZ</name>
<dbReference type="InterPro" id="IPR029033">
    <property type="entry name" value="His_PPase_superfam"/>
</dbReference>
<comment type="caution">
    <text evidence="1">The sequence shown here is derived from an EMBL/GenBank/DDBJ whole genome shotgun (WGS) entry which is preliminary data.</text>
</comment>
<evidence type="ECO:0000313" key="1">
    <source>
        <dbReference type="EMBL" id="KKL48716.1"/>
    </source>
</evidence>
<proteinExistence type="predicted"/>
<dbReference type="EMBL" id="LAZR01033220">
    <property type="protein sequence ID" value="KKL48716.1"/>
    <property type="molecule type" value="Genomic_DNA"/>
</dbReference>
<evidence type="ECO:0008006" key="2">
    <source>
        <dbReference type="Google" id="ProtNLM"/>
    </source>
</evidence>
<gene>
    <name evidence="1" type="ORF">LCGC14_2322740</name>
</gene>
<dbReference type="AlphaFoldDB" id="A0A0F9D4V0"/>
<dbReference type="Pfam" id="PF00300">
    <property type="entry name" value="His_Phos_1"/>
    <property type="match status" value="1"/>
</dbReference>
<dbReference type="SUPFAM" id="SSF53254">
    <property type="entry name" value="Phosphoglycerate mutase-like"/>
    <property type="match status" value="1"/>
</dbReference>